<name>A0A2N5XXK2_9HYPH</name>
<dbReference type="AlphaFoldDB" id="A0A2N5XXK2"/>
<evidence type="ECO:0000259" key="1">
    <source>
        <dbReference type="Pfam" id="PF00561"/>
    </source>
</evidence>
<proteinExistence type="predicted"/>
<dbReference type="Proteomes" id="UP000234881">
    <property type="component" value="Unassembled WGS sequence"/>
</dbReference>
<dbReference type="InterPro" id="IPR029058">
    <property type="entry name" value="AB_hydrolase_fold"/>
</dbReference>
<dbReference type="PANTHER" id="PTHR43798">
    <property type="entry name" value="MONOACYLGLYCEROL LIPASE"/>
    <property type="match status" value="1"/>
</dbReference>
<dbReference type="GO" id="GO:0016020">
    <property type="term" value="C:membrane"/>
    <property type="evidence" value="ECO:0007669"/>
    <property type="project" value="TreeGrafter"/>
</dbReference>
<protein>
    <submittedName>
        <fullName evidence="2">Alpha/beta hydrolase</fullName>
    </submittedName>
</protein>
<dbReference type="EMBL" id="PKUQ01000001">
    <property type="protein sequence ID" value="PLW79175.1"/>
    <property type="molecule type" value="Genomic_DNA"/>
</dbReference>
<dbReference type="SUPFAM" id="SSF53474">
    <property type="entry name" value="alpha/beta-Hydrolases"/>
    <property type="match status" value="1"/>
</dbReference>
<gene>
    <name evidence="2" type="ORF">C0081_02825</name>
</gene>
<dbReference type="OrthoDB" id="9804723at2"/>
<dbReference type="PRINTS" id="PR00111">
    <property type="entry name" value="ABHYDROLASE"/>
</dbReference>
<feature type="domain" description="AB hydrolase-1" evidence="1">
    <location>
        <begin position="18"/>
        <end position="242"/>
    </location>
</feature>
<keyword evidence="2" id="KW-0378">Hydrolase</keyword>
<keyword evidence="3" id="KW-1185">Reference proteome</keyword>
<dbReference type="PANTHER" id="PTHR43798:SF33">
    <property type="entry name" value="HYDROLASE, PUTATIVE (AFU_ORTHOLOGUE AFUA_2G14860)-RELATED"/>
    <property type="match status" value="1"/>
</dbReference>
<evidence type="ECO:0000313" key="2">
    <source>
        <dbReference type="EMBL" id="PLW79175.1"/>
    </source>
</evidence>
<dbReference type="Gene3D" id="3.40.50.1820">
    <property type="entry name" value="alpha/beta hydrolase"/>
    <property type="match status" value="1"/>
</dbReference>
<reference evidence="2 3" key="1">
    <citation type="submission" date="2018-01" db="EMBL/GenBank/DDBJ databases">
        <title>The draft genome sequence of Cohaesibacter sp. H1304.</title>
        <authorList>
            <person name="Wang N.-N."/>
            <person name="Du Z.-J."/>
        </authorList>
    </citation>
    <scope>NUCLEOTIDE SEQUENCE [LARGE SCALE GENOMIC DNA]</scope>
    <source>
        <strain evidence="2 3">H1304</strain>
    </source>
</reference>
<sequence>MMSEPQLNHVSIGPESGPAVVFLHGFAGDLTGWANLQVGLSASIRSIAFDLPGHGGSLDYPKTCNAVVAAKAVMADLNALDIEAVHLVGHSMGGAVASLIAMKQPDRVASLTLLAPGGFGPEINQSLLRNYARAEDADSIHVLLDQFFGWEFDVPKSLAEQIAVHRAKPGALAALQATAEAIIDGKVQKILPLAELGSLPIPIKVIWGTQDRVLPTRHSYSLPPRMAVHVFDRVGHMPHIEKGRDILALIRQNIKAAG</sequence>
<dbReference type="InterPro" id="IPR000073">
    <property type="entry name" value="AB_hydrolase_1"/>
</dbReference>
<comment type="caution">
    <text evidence="2">The sequence shown here is derived from an EMBL/GenBank/DDBJ whole genome shotgun (WGS) entry which is preliminary data.</text>
</comment>
<organism evidence="2 3">
    <name type="scientific">Cohaesibacter celericrescens</name>
    <dbReference type="NCBI Taxonomy" id="2067669"/>
    <lineage>
        <taxon>Bacteria</taxon>
        <taxon>Pseudomonadati</taxon>
        <taxon>Pseudomonadota</taxon>
        <taxon>Alphaproteobacteria</taxon>
        <taxon>Hyphomicrobiales</taxon>
        <taxon>Cohaesibacteraceae</taxon>
    </lineage>
</organism>
<dbReference type="GO" id="GO:0016787">
    <property type="term" value="F:hydrolase activity"/>
    <property type="evidence" value="ECO:0007669"/>
    <property type="project" value="UniProtKB-KW"/>
</dbReference>
<dbReference type="InterPro" id="IPR050266">
    <property type="entry name" value="AB_hydrolase_sf"/>
</dbReference>
<dbReference type="Pfam" id="PF00561">
    <property type="entry name" value="Abhydrolase_1"/>
    <property type="match status" value="1"/>
</dbReference>
<accession>A0A2N5XXK2</accession>
<evidence type="ECO:0000313" key="3">
    <source>
        <dbReference type="Proteomes" id="UP000234881"/>
    </source>
</evidence>